<protein>
    <recommendedName>
        <fullName evidence="10">Mediator complex subunit 15 KIX domain-containing protein</fullName>
    </recommendedName>
</protein>
<feature type="compositionally biased region" description="Low complexity" evidence="5">
    <location>
        <begin position="902"/>
        <end position="928"/>
    </location>
</feature>
<proteinExistence type="predicted"/>
<keyword evidence="4" id="KW-0539">Nucleus</keyword>
<dbReference type="Gene3D" id="1.10.246.20">
    <property type="entry name" value="Coactivator CBP, KIX domain"/>
    <property type="match status" value="2"/>
</dbReference>
<sequence length="1687" mass="186773">MLTRFRILCYIEIKTIQAAYLPDLVEIYRRAAAKVQQMDSVPQQRRSEQFEKLKQFKAAVERMIQFLSVSKSNIIPALKDKVAIYEKQIIDLVNMLRPRNPVQQGQLPESQMQPIQRQSSRGMFSSQGQQSQNQPSQQQMMPLQSHRQHLRLQEQSNLLQQDVQQRLQFSGQVTGSLLPPQNVGDQRRQLYQTLPEIPSAFLDSMAQTESGYGVDWQEEIFQKIKTLKDAYFSDLTEIDQRVGAKLQQYSLPQQQRSEEFEKLKRVKTMLERMIHIISVSKSNIMPALKEKVAFYEKQIILFVNVYKGSKPVQQEQLPESQMQPMQQQSSPHGNLAINRGDWRALHPPVSRQKNVNTLLETLKKHVPYSGEEGIEELMRIAVSFEELIFNTAKNQVTNGLLLQNILEDAEYGRGKEHLMNNNNWRLSIPNGESAAMNNGEWRKQLPPDSRQKIVNKIMETLSRHLPNSGPEGINDLRRIAARFEEKIFSCAVNQTDYLRKISMKMLTMETKSQNAAGSSSTTPDANNTTSMDSIPNNQGQLLPGTLPNNQSQAPQPLMSQTIQSNTASGITGSTGLPSSMPPVSSIANNSVVNQNSSMQNIAGLLQDSSEQQGLSSNMLSGSQRQMLGRPPHTMSSQQQQPQGAQYLYQQQQLLRQNFQAGNVPNPNSLLPTHIQQQQQQNVLQPNQMHSSQQPASTTSATQPSAVSSAPIQGLHTNQQSSPQLSSQQTTSQTILRQQQSSLLRQHPQSQQSSGIHQQQTSLPQQSISPQQQAQMMRQQAASGSGIQQKQMMGQHVLGDMQHQHQQRLLNQQNNVMNMQQQQKQHPPAQQQLMSQQNSLQATTQQPLGTQSNVAGLQQPQQQLLSSQVGNSSLQTNQQPLHMLSQPTAALQRTHQAGHGLYPSQGQQSQNQPAQQQMVPLQSHRQQLQQPNLVQQDVQQRLLSSGQVTGSLLPPQNVVDQQRQLYQSQRTLLEMPSSSLDSTAQTESGNAVDWQEEVFQKIKTMKDAYLPDITEIYQRVIAKLQQMDSLPQQQRSEQFEKLKQFKTMLERMMQFLSVSKSSIMPPLKNKVAIYEKQIIDFVTAHRPRKPVQQGQLPQSQMQPMQQQSSQNGNHSHDGQANPQMQSMSMPRAQQSSLENVQNNVLSSRPGASAPQQNIHSSVPASSLESGQGNALNNGQQLKPGSQLPVTSPQLLPGSSPQMTQQHSSPQIDQKNMMSSVNKMGTPVQPANSPFVVPSPATPVAPSPMQVDSEKPSGASSLSMGNTARQQATGVQGVVQSIAFGTPGISASPLLQEFTSPEGNNLNPLTSTFGKPSATELPIERLIRAVKSISPQSLSSAVSDIGSVVSMVDRIAGSAPGNGSRASVGEDFVAKTKCRLQARNFMAQEGMTPTKKMKRHATAMPLSVYSLGGSVGDNCKQFACSETSDLESTATSVGKKARTETEHALLEEIKEINQRLIDTVVEISDDEDATDSSEGAAASKGCEGTTVRFSFIAVSLSPALKAHLSLTQMSPIQPLRLLVPCSYPNGSPSLLDKLPVETSKENEDLSSKAVARFNILLRSLSQPMSLKDIATTWDACARTVICEYAQQFGGGTFSSKYMSTELVVTVGFTVAAFNYSVFSWVKARYPNRWTTSDPERTVYHQALVPINNLSYLERKEHKDFPVTGYSCPYSSCCSGSSNSGPVAVH</sequence>
<feature type="compositionally biased region" description="Polar residues" evidence="5">
    <location>
        <begin position="102"/>
        <end position="115"/>
    </location>
</feature>
<comment type="caution">
    <text evidence="8">The sequence shown here is derived from an EMBL/GenBank/DDBJ whole genome shotgun (WGS) entry which is preliminary data.</text>
</comment>
<reference evidence="8 9" key="1">
    <citation type="journal article" date="2020" name="BMC Genomics">
        <title>Intraspecific diversification of the crop wild relative Brassica cretica Lam. using demographic model selection.</title>
        <authorList>
            <person name="Kioukis A."/>
            <person name="Michalopoulou V.A."/>
            <person name="Briers L."/>
            <person name="Pirintsos S."/>
            <person name="Studholme D.J."/>
            <person name="Pavlidis P."/>
            <person name="Sarris P.F."/>
        </authorList>
    </citation>
    <scope>NUCLEOTIDE SEQUENCE [LARGE SCALE GENOMIC DNA]</scope>
    <source>
        <strain evidence="9">cv. PFS-1207/04</strain>
    </source>
</reference>
<keyword evidence="2" id="KW-0805">Transcription regulation</keyword>
<dbReference type="InterPro" id="IPR044661">
    <property type="entry name" value="MED15a/b/c-like"/>
</dbReference>
<organism evidence="8 9">
    <name type="scientific">Brassica cretica</name>
    <name type="common">Mustard</name>
    <dbReference type="NCBI Taxonomy" id="69181"/>
    <lineage>
        <taxon>Eukaryota</taxon>
        <taxon>Viridiplantae</taxon>
        <taxon>Streptophyta</taxon>
        <taxon>Embryophyta</taxon>
        <taxon>Tracheophyta</taxon>
        <taxon>Spermatophyta</taxon>
        <taxon>Magnoliopsida</taxon>
        <taxon>eudicotyledons</taxon>
        <taxon>Gunneridae</taxon>
        <taxon>Pentapetalae</taxon>
        <taxon>rosids</taxon>
        <taxon>malvids</taxon>
        <taxon>Brassicales</taxon>
        <taxon>Brassicaceae</taxon>
        <taxon>Brassiceae</taxon>
        <taxon>Brassica</taxon>
    </lineage>
</organism>
<evidence type="ECO:0000256" key="5">
    <source>
        <dbReference type="SAM" id="MobiDB-lite"/>
    </source>
</evidence>
<feature type="compositionally biased region" description="Polar residues" evidence="5">
    <location>
        <begin position="511"/>
        <end position="577"/>
    </location>
</feature>
<feature type="region of interest" description="Disordered" evidence="5">
    <location>
        <begin position="609"/>
        <end position="644"/>
    </location>
</feature>
<evidence type="ECO:0000256" key="3">
    <source>
        <dbReference type="ARBA" id="ARBA00023163"/>
    </source>
</evidence>
<gene>
    <name evidence="8" type="ORF">DY000_02045466</name>
</gene>
<feature type="compositionally biased region" description="Low complexity" evidence="5">
    <location>
        <begin position="817"/>
        <end position="841"/>
    </location>
</feature>
<dbReference type="InterPro" id="IPR048386">
    <property type="entry name" value="Med15_C"/>
</dbReference>
<evidence type="ECO:0000313" key="9">
    <source>
        <dbReference type="Proteomes" id="UP000266723"/>
    </source>
</evidence>
<name>A0ABQ7EWU2_BRACR</name>
<feature type="region of interest" description="Disordered" evidence="5">
    <location>
        <begin position="660"/>
        <end position="788"/>
    </location>
</feature>
<evidence type="ECO:0000256" key="1">
    <source>
        <dbReference type="ARBA" id="ARBA00004123"/>
    </source>
</evidence>
<evidence type="ECO:0000256" key="2">
    <source>
        <dbReference type="ARBA" id="ARBA00023015"/>
    </source>
</evidence>
<feature type="domain" description="Mediator complex subunit 15 KIX" evidence="6">
    <location>
        <begin position="439"/>
        <end position="518"/>
    </location>
</feature>
<dbReference type="Proteomes" id="UP000266723">
    <property type="component" value="Unassembled WGS sequence"/>
</dbReference>
<feature type="region of interest" description="Disordered" evidence="5">
    <location>
        <begin position="889"/>
        <end position="928"/>
    </location>
</feature>
<feature type="compositionally biased region" description="Low complexity" evidence="5">
    <location>
        <begin position="675"/>
        <end position="710"/>
    </location>
</feature>
<dbReference type="InterPro" id="IPR036529">
    <property type="entry name" value="KIX_dom_sf"/>
</dbReference>
<feature type="domain" description="Mediator complex subunit 15 KIX" evidence="6">
    <location>
        <begin position="340"/>
        <end position="395"/>
    </location>
</feature>
<evidence type="ECO:0000259" key="7">
    <source>
        <dbReference type="Pfam" id="PF21539"/>
    </source>
</evidence>
<evidence type="ECO:0000256" key="4">
    <source>
        <dbReference type="ARBA" id="ARBA00023242"/>
    </source>
</evidence>
<evidence type="ECO:0000259" key="6">
    <source>
        <dbReference type="Pfam" id="PF16987"/>
    </source>
</evidence>
<dbReference type="InterPro" id="IPR036546">
    <property type="entry name" value="MED15_KIX"/>
</dbReference>
<keyword evidence="3" id="KW-0804">Transcription</keyword>
<feature type="domain" description="ARC105/Med15 mediator subunit C-terminal" evidence="7">
    <location>
        <begin position="1506"/>
        <end position="1580"/>
    </location>
</feature>
<evidence type="ECO:0000313" key="8">
    <source>
        <dbReference type="EMBL" id="KAF3608094.1"/>
    </source>
</evidence>
<feature type="region of interest" description="Disordered" evidence="5">
    <location>
        <begin position="817"/>
        <end position="846"/>
    </location>
</feature>
<feature type="compositionally biased region" description="Low complexity" evidence="5">
    <location>
        <begin position="1091"/>
        <end position="1109"/>
    </location>
</feature>
<feature type="compositionally biased region" description="Low complexity" evidence="5">
    <location>
        <begin position="116"/>
        <end position="145"/>
    </location>
</feature>
<feature type="compositionally biased region" description="Polar residues" evidence="5">
    <location>
        <begin position="660"/>
        <end position="674"/>
    </location>
</feature>
<feature type="region of interest" description="Disordered" evidence="5">
    <location>
        <begin position="1085"/>
        <end position="1262"/>
    </location>
</feature>
<feature type="compositionally biased region" description="Low complexity" evidence="5">
    <location>
        <begin position="718"/>
        <end position="781"/>
    </location>
</feature>
<dbReference type="Pfam" id="PF16987">
    <property type="entry name" value="KIX_2"/>
    <property type="match status" value="2"/>
</dbReference>
<dbReference type="EMBL" id="QGKV02000297">
    <property type="protein sequence ID" value="KAF3608094.1"/>
    <property type="molecule type" value="Genomic_DNA"/>
</dbReference>
<feature type="region of interest" description="Disordered" evidence="5">
    <location>
        <begin position="511"/>
        <end position="588"/>
    </location>
</feature>
<feature type="compositionally biased region" description="Polar residues" evidence="5">
    <location>
        <begin position="1152"/>
        <end position="1221"/>
    </location>
</feature>
<feature type="region of interest" description="Disordered" evidence="5">
    <location>
        <begin position="102"/>
        <end position="148"/>
    </location>
</feature>
<dbReference type="Pfam" id="PF21539">
    <property type="entry name" value="Med15_C"/>
    <property type="match status" value="1"/>
</dbReference>
<evidence type="ECO:0008006" key="10">
    <source>
        <dbReference type="Google" id="ProtNLM"/>
    </source>
</evidence>
<dbReference type="PANTHER" id="PTHR33137">
    <property type="entry name" value="MEDIATOR OF RNA POLYMERASE II TRANSCRIPTION SUBUNIT 15A-RELATED"/>
    <property type="match status" value="1"/>
</dbReference>
<dbReference type="PANTHER" id="PTHR33137:SF25">
    <property type="entry name" value="MEDIATOR COMPLEX SUBUNIT 15 KIX DOMAIN-CONTAINING PROTEIN"/>
    <property type="match status" value="1"/>
</dbReference>
<comment type="subcellular location">
    <subcellularLocation>
        <location evidence="1">Nucleus</location>
    </subcellularLocation>
</comment>
<accession>A0ABQ7EWU2</accession>
<keyword evidence="9" id="KW-1185">Reference proteome</keyword>
<feature type="compositionally biased region" description="Polar residues" evidence="5">
    <location>
        <begin position="609"/>
        <end position="625"/>
    </location>
</feature>
<feature type="compositionally biased region" description="Polar residues" evidence="5">
    <location>
        <begin position="1117"/>
        <end position="1145"/>
    </location>
</feature>